<reference evidence="1" key="1">
    <citation type="submission" date="2020-05" db="EMBL/GenBank/DDBJ databases">
        <authorList>
            <person name="Chiriac C."/>
            <person name="Salcher M."/>
            <person name="Ghai R."/>
            <person name="Kavagutti S V."/>
        </authorList>
    </citation>
    <scope>NUCLEOTIDE SEQUENCE</scope>
</reference>
<sequence length="59" mass="6613">MDSFVNFPSIEGRAKLQDYGVRWVVADFAVTKTRSWGDFAIARFTNSAGSVLDLERVKS</sequence>
<name>A0A6J6V619_9ZZZZ</name>
<accession>A0A6J6V619</accession>
<dbReference type="AlphaFoldDB" id="A0A6J6V619"/>
<dbReference type="EMBL" id="CAEZZK010000211">
    <property type="protein sequence ID" value="CAB4765937.1"/>
    <property type="molecule type" value="Genomic_DNA"/>
</dbReference>
<proteinExistence type="predicted"/>
<protein>
    <submittedName>
        <fullName evidence="1">Unannotated protein</fullName>
    </submittedName>
</protein>
<evidence type="ECO:0000313" key="1">
    <source>
        <dbReference type="EMBL" id="CAB4765937.1"/>
    </source>
</evidence>
<gene>
    <name evidence="1" type="ORF">UFOPK2855_01008</name>
</gene>
<organism evidence="1">
    <name type="scientific">freshwater metagenome</name>
    <dbReference type="NCBI Taxonomy" id="449393"/>
    <lineage>
        <taxon>unclassified sequences</taxon>
        <taxon>metagenomes</taxon>
        <taxon>ecological metagenomes</taxon>
    </lineage>
</organism>